<gene>
    <name evidence="7" type="ORF">RW095_03585</name>
</gene>
<dbReference type="InterPro" id="IPR011047">
    <property type="entry name" value="Quinoprotein_ADH-like_sf"/>
</dbReference>
<dbReference type="NCBIfam" id="TIGR03074">
    <property type="entry name" value="PQQ_membr_DH"/>
    <property type="match status" value="1"/>
</dbReference>
<keyword evidence="5" id="KW-0812">Transmembrane</keyword>
<keyword evidence="3 7" id="KW-0560">Oxidoreductase</keyword>
<dbReference type="SMART" id="SM00564">
    <property type="entry name" value="PQQ"/>
    <property type="match status" value="5"/>
</dbReference>
<evidence type="ECO:0000256" key="5">
    <source>
        <dbReference type="SAM" id="Phobius"/>
    </source>
</evidence>
<dbReference type="RefSeq" id="WP_317016450.1">
    <property type="nucleotide sequence ID" value="NZ_CP136511.1"/>
</dbReference>
<dbReference type="EC" id="1.1.-.-" evidence="7"/>
<evidence type="ECO:0000256" key="3">
    <source>
        <dbReference type="ARBA" id="ARBA00023002"/>
    </source>
</evidence>
<dbReference type="PANTHER" id="PTHR32303:SF4">
    <property type="entry name" value="QUINOPROTEIN GLUCOSE DEHYDROGENASE"/>
    <property type="match status" value="1"/>
</dbReference>
<dbReference type="InterPro" id="IPR002372">
    <property type="entry name" value="PQQ_rpt_dom"/>
</dbReference>
<name>A0ABZ0EBD5_9BURK</name>
<dbReference type="PANTHER" id="PTHR32303">
    <property type="entry name" value="QUINOPROTEIN ALCOHOL DEHYDROGENASE (CYTOCHROME C)"/>
    <property type="match status" value="1"/>
</dbReference>
<dbReference type="InterPro" id="IPR017511">
    <property type="entry name" value="PQQ_mDH"/>
</dbReference>
<sequence length="822" mass="88712">MGGKESTRQGAFLAVWDRVIAALVTFSGAAMALRGIWLLVLGGSPYYVIAGVLFAWAGVLLCRRRLKGAWLFGLAYAISLVWTLYETAARLWGWVPRMGFITGLAFFVALMLPRLVDGAGRTGNRRRWSRVLAGACVAFAGITFALSFIPQATISAIAPVSTAPLVVDGGTRAAQRAAQANSDWAHYGRDTDATRYSPLNQINADNVKNLQVAWVYHTGDLPPKDKLNKWAAEMTPIKLGDGVYLCTATNNLAKLDPVTGKAIWTHNVGTQYESVPYTAACRGLAHYVSAAVAAGSLCHEKIIEGTIDGRLIAVDAATGKSCENFGTHGEVSLLKGLGETVPGFVAMTSPPVIVKGTVVVNHEVLDGQRRWAPSGAIRGFDADTGAFKWAWDVNRPGQRGEPGPGEHFSRGTPNSWGPMVGDESLGMVYIPTGNSAADYFSATRSPNENRVASSIVALDAATGEERWVFQTAHKDVWDYYIGSQPTLFEYPTDAGPVPAMVIPTKRGQLFVVNRRDGKPLTPVVERPAPQGNVPGDPRAPTQPWSIGMPRLGFADLQEKTMWGMTPFDQLYCRIKFRQAHYIGEFTPPGTDKPWIEYPGYNGGSNWGSVAYNPNTGVLIANWNNTPMYDQLLTRKQADEIGLYSIDDPRHTEKSGAEGPGAMAETPYGIDVQPFLMPFTQVLCNEPPYGMITAIDMHSRRVVWQHPLGTARSNGPFGLPTFMPIEVGTPNNGGPIITAANLIFVAAATDNQIRAINIRTGEVLWSAVLPGGGQATPMTYSANGKQYIVIMAGGHHFMRTPVSDALVAFALPDEAAIPKPAVP</sequence>
<feature type="domain" description="Pyrrolo-quinoline quinone repeat" evidence="6">
    <location>
        <begin position="184"/>
        <end position="787"/>
    </location>
</feature>
<feature type="transmembrane region" description="Helical" evidence="5">
    <location>
        <begin position="46"/>
        <end position="62"/>
    </location>
</feature>
<evidence type="ECO:0000256" key="2">
    <source>
        <dbReference type="ARBA" id="ARBA00008156"/>
    </source>
</evidence>
<dbReference type="Gene3D" id="2.140.10.10">
    <property type="entry name" value="Quinoprotein alcohol dehydrogenase-like superfamily"/>
    <property type="match status" value="2"/>
</dbReference>
<feature type="transmembrane region" description="Helical" evidence="5">
    <location>
        <begin position="128"/>
        <end position="149"/>
    </location>
</feature>
<organism evidence="7 8">
    <name type="scientific">Paraburkholderia kirstenboschensis</name>
    <dbReference type="NCBI Taxonomy" id="1245436"/>
    <lineage>
        <taxon>Bacteria</taxon>
        <taxon>Pseudomonadati</taxon>
        <taxon>Pseudomonadota</taxon>
        <taxon>Betaproteobacteria</taxon>
        <taxon>Burkholderiales</taxon>
        <taxon>Burkholderiaceae</taxon>
        <taxon>Paraburkholderia</taxon>
    </lineage>
</organism>
<keyword evidence="5" id="KW-0472">Membrane</keyword>
<evidence type="ECO:0000256" key="1">
    <source>
        <dbReference type="ARBA" id="ARBA00001931"/>
    </source>
</evidence>
<evidence type="ECO:0000259" key="6">
    <source>
        <dbReference type="Pfam" id="PF01011"/>
    </source>
</evidence>
<dbReference type="Proteomes" id="UP001302652">
    <property type="component" value="Chromosome 3"/>
</dbReference>
<dbReference type="SUPFAM" id="SSF50998">
    <property type="entry name" value="Quinoprotein alcohol dehydrogenase-like"/>
    <property type="match status" value="1"/>
</dbReference>
<comment type="similarity">
    <text evidence="2">Belongs to the bacterial PQQ dehydrogenase family.</text>
</comment>
<accession>A0ABZ0EBD5</accession>
<dbReference type="EMBL" id="CP136511">
    <property type="protein sequence ID" value="WOD14538.1"/>
    <property type="molecule type" value="Genomic_DNA"/>
</dbReference>
<keyword evidence="8" id="KW-1185">Reference proteome</keyword>
<evidence type="ECO:0000313" key="8">
    <source>
        <dbReference type="Proteomes" id="UP001302652"/>
    </source>
</evidence>
<feature type="transmembrane region" description="Helical" evidence="5">
    <location>
        <begin position="20"/>
        <end position="40"/>
    </location>
</feature>
<dbReference type="Pfam" id="PF01011">
    <property type="entry name" value="PQQ"/>
    <property type="match status" value="1"/>
</dbReference>
<feature type="transmembrane region" description="Helical" evidence="5">
    <location>
        <begin position="69"/>
        <end position="85"/>
    </location>
</feature>
<dbReference type="GO" id="GO:0016491">
    <property type="term" value="F:oxidoreductase activity"/>
    <property type="evidence" value="ECO:0007669"/>
    <property type="project" value="UniProtKB-KW"/>
</dbReference>
<reference evidence="7 8" key="1">
    <citation type="submission" date="2023-10" db="EMBL/GenBank/DDBJ databases">
        <title>Surface-active antibiotics is a multifunctional adaptation for post-fire microbes.</title>
        <authorList>
            <person name="Liu M.D."/>
            <person name="Du Y."/>
            <person name="Koupaei S.K."/>
            <person name="Kim N.R."/>
            <person name="Zhang W."/>
            <person name="Traxler M.F."/>
        </authorList>
    </citation>
    <scope>NUCLEOTIDE SEQUENCE [LARGE SCALE GENOMIC DNA]</scope>
    <source>
        <strain evidence="7 8">F3</strain>
    </source>
</reference>
<dbReference type="CDD" id="cd10280">
    <property type="entry name" value="PQQ_mGDH"/>
    <property type="match status" value="1"/>
</dbReference>
<protein>
    <submittedName>
        <fullName evidence="7">Membrane-bound PQQ-dependent dehydrogenase, glucose/quinate/shikimate family</fullName>
        <ecNumber evidence="7">1.1.-.-</ecNumber>
    </submittedName>
</protein>
<proteinExistence type="inferred from homology"/>
<evidence type="ECO:0000256" key="4">
    <source>
        <dbReference type="SAM" id="MobiDB-lite"/>
    </source>
</evidence>
<dbReference type="InterPro" id="IPR018391">
    <property type="entry name" value="PQQ_b-propeller_rpt"/>
</dbReference>
<keyword evidence="5" id="KW-1133">Transmembrane helix</keyword>
<feature type="transmembrane region" description="Helical" evidence="5">
    <location>
        <begin position="97"/>
        <end position="116"/>
    </location>
</feature>
<feature type="region of interest" description="Disordered" evidence="4">
    <location>
        <begin position="520"/>
        <end position="544"/>
    </location>
</feature>
<evidence type="ECO:0000313" key="7">
    <source>
        <dbReference type="EMBL" id="WOD14538.1"/>
    </source>
</evidence>
<comment type="cofactor">
    <cofactor evidence="1">
        <name>pyrroloquinoline quinone</name>
        <dbReference type="ChEBI" id="CHEBI:58442"/>
    </cofactor>
</comment>